<evidence type="ECO:0000313" key="2">
    <source>
        <dbReference type="EMBL" id="GAA4205243.1"/>
    </source>
</evidence>
<keyword evidence="3" id="KW-1185">Reference proteome</keyword>
<reference evidence="3" key="1">
    <citation type="journal article" date="2019" name="Int. J. Syst. Evol. Microbiol.">
        <title>The Global Catalogue of Microorganisms (GCM) 10K type strain sequencing project: providing services to taxonomists for standard genome sequencing and annotation.</title>
        <authorList>
            <consortium name="The Broad Institute Genomics Platform"/>
            <consortium name="The Broad Institute Genome Sequencing Center for Infectious Disease"/>
            <person name="Wu L."/>
            <person name="Ma J."/>
        </authorList>
    </citation>
    <scope>NUCLEOTIDE SEQUENCE [LARGE SCALE GENOMIC DNA]</scope>
    <source>
        <strain evidence="3">JCM 17388</strain>
    </source>
</reference>
<evidence type="ECO:0000313" key="3">
    <source>
        <dbReference type="Proteomes" id="UP001501251"/>
    </source>
</evidence>
<dbReference type="Gene3D" id="1.20.1260.10">
    <property type="match status" value="1"/>
</dbReference>
<protein>
    <recommendedName>
        <fullName evidence="1">DUF305 domain-containing protein</fullName>
    </recommendedName>
</protein>
<dbReference type="PANTHER" id="PTHR36933">
    <property type="entry name" value="SLL0788 PROTEIN"/>
    <property type="match status" value="1"/>
</dbReference>
<accession>A0ABP8BF44</accession>
<dbReference type="InterPro" id="IPR005183">
    <property type="entry name" value="DUF305_CopM-like"/>
</dbReference>
<dbReference type="Proteomes" id="UP001501251">
    <property type="component" value="Unassembled WGS sequence"/>
</dbReference>
<evidence type="ECO:0000259" key="1">
    <source>
        <dbReference type="Pfam" id="PF03713"/>
    </source>
</evidence>
<gene>
    <name evidence="2" type="ORF">GCM10022252_65510</name>
</gene>
<dbReference type="Pfam" id="PF03713">
    <property type="entry name" value="DUF305"/>
    <property type="match status" value="1"/>
</dbReference>
<dbReference type="EMBL" id="BAABAQ010000014">
    <property type="protein sequence ID" value="GAA4205243.1"/>
    <property type="molecule type" value="Genomic_DNA"/>
</dbReference>
<organism evidence="2 3">
    <name type="scientific">Streptosporangium oxazolinicum</name>
    <dbReference type="NCBI Taxonomy" id="909287"/>
    <lineage>
        <taxon>Bacteria</taxon>
        <taxon>Bacillati</taxon>
        <taxon>Actinomycetota</taxon>
        <taxon>Actinomycetes</taxon>
        <taxon>Streptosporangiales</taxon>
        <taxon>Streptosporangiaceae</taxon>
        <taxon>Streptosporangium</taxon>
    </lineage>
</organism>
<comment type="caution">
    <text evidence="2">The sequence shown here is derived from an EMBL/GenBank/DDBJ whole genome shotgun (WGS) entry which is preliminary data.</text>
</comment>
<name>A0ABP8BF44_9ACTN</name>
<sequence length="201" mass="22337">MVTVASVGITVAAAIEDRISLVQQPHAPADSDGQSMGWVDDKAVNSEFDYLTQMISHDREAVTAATQLRRSSAPKMRRLGEEIVATQTAEIATMKAWLAKWYPGRSTRVGYQPMMRDLSKLSGDTLDRTFLKGMIPHHKAAVMMSQRLIRHGYPRHKGVAVFARKVRDAKHAEISQMQRQLAAEPKERPTGMIMPATRAVA</sequence>
<dbReference type="InterPro" id="IPR012347">
    <property type="entry name" value="Ferritin-like"/>
</dbReference>
<proteinExistence type="predicted"/>
<feature type="domain" description="DUF305" evidence="1">
    <location>
        <begin position="48"/>
        <end position="179"/>
    </location>
</feature>
<dbReference type="PANTHER" id="PTHR36933:SF1">
    <property type="entry name" value="SLL0788 PROTEIN"/>
    <property type="match status" value="1"/>
</dbReference>